<gene>
    <name evidence="2" type="ORF">GCM10009020_27730</name>
</gene>
<dbReference type="InterPro" id="IPR045672">
    <property type="entry name" value="MC_hydratase_acr"/>
</dbReference>
<keyword evidence="3" id="KW-1185">Reference proteome</keyword>
<evidence type="ECO:0000313" key="2">
    <source>
        <dbReference type="EMBL" id="GAA0678000.1"/>
    </source>
</evidence>
<dbReference type="CDD" id="cd03451">
    <property type="entry name" value="FkbR2"/>
    <property type="match status" value="1"/>
</dbReference>
<dbReference type="InterPro" id="IPR029069">
    <property type="entry name" value="HotDog_dom_sf"/>
</dbReference>
<dbReference type="Proteomes" id="UP001500420">
    <property type="component" value="Unassembled WGS sequence"/>
</dbReference>
<evidence type="ECO:0008006" key="4">
    <source>
        <dbReference type="Google" id="ProtNLM"/>
    </source>
</evidence>
<dbReference type="EMBL" id="BAAADV010000007">
    <property type="protein sequence ID" value="GAA0678000.1"/>
    <property type="molecule type" value="Genomic_DNA"/>
</dbReference>
<dbReference type="NCBIfam" id="NF041625">
    <property type="entry name" value="methfumCoahyd_Halo"/>
    <property type="match status" value="1"/>
</dbReference>
<organism evidence="2 3">
    <name type="scientific">Natronoarchaeum mannanilyticum</name>
    <dbReference type="NCBI Taxonomy" id="926360"/>
    <lineage>
        <taxon>Archaea</taxon>
        <taxon>Methanobacteriati</taxon>
        <taxon>Methanobacteriota</taxon>
        <taxon>Stenosarchaea group</taxon>
        <taxon>Halobacteria</taxon>
        <taxon>Halobacteriales</taxon>
        <taxon>Natronoarchaeaceae</taxon>
    </lineage>
</organism>
<feature type="region of interest" description="Disordered" evidence="1">
    <location>
        <begin position="170"/>
        <end position="202"/>
    </location>
</feature>
<dbReference type="PANTHER" id="PTHR43664">
    <property type="entry name" value="MONOAMINE OXIDASE-RELATED"/>
    <property type="match status" value="1"/>
</dbReference>
<dbReference type="InterPro" id="IPR052342">
    <property type="entry name" value="MCH/BMMD"/>
</dbReference>
<proteinExistence type="predicted"/>
<comment type="caution">
    <text evidence="2">The sequence shown here is derived from an EMBL/GenBank/DDBJ whole genome shotgun (WGS) entry which is preliminary data.</text>
</comment>
<dbReference type="Pfam" id="PF19315">
    <property type="entry name" value="MC_hydratase"/>
    <property type="match status" value="1"/>
</dbReference>
<accession>A0AAV3TCE8</accession>
<evidence type="ECO:0000256" key="1">
    <source>
        <dbReference type="SAM" id="MobiDB-lite"/>
    </source>
</evidence>
<protein>
    <recommendedName>
        <fullName evidence="4">Acyl dehydratase</fullName>
    </recommendedName>
</protein>
<evidence type="ECO:0000313" key="3">
    <source>
        <dbReference type="Proteomes" id="UP001500420"/>
    </source>
</evidence>
<name>A0AAV3TCE8_9EURY</name>
<dbReference type="Gene3D" id="3.10.129.10">
    <property type="entry name" value="Hotdog Thioesterase"/>
    <property type="match status" value="1"/>
</dbReference>
<reference evidence="2 3" key="1">
    <citation type="journal article" date="2019" name="Int. J. Syst. Evol. Microbiol.">
        <title>The Global Catalogue of Microorganisms (GCM) 10K type strain sequencing project: providing services to taxonomists for standard genome sequencing and annotation.</title>
        <authorList>
            <consortium name="The Broad Institute Genomics Platform"/>
            <consortium name="The Broad Institute Genome Sequencing Center for Infectious Disease"/>
            <person name="Wu L."/>
            <person name="Ma J."/>
        </authorList>
    </citation>
    <scope>NUCLEOTIDE SEQUENCE [LARGE SCALE GENOMIC DNA]</scope>
    <source>
        <strain evidence="2 3">JCM 16328</strain>
    </source>
</reference>
<dbReference type="SUPFAM" id="SSF54637">
    <property type="entry name" value="Thioesterase/thiol ester dehydrase-isomerase"/>
    <property type="match status" value="2"/>
</dbReference>
<dbReference type="RefSeq" id="WP_343774650.1">
    <property type="nucleotide sequence ID" value="NZ_BAAADV010000007.1"/>
</dbReference>
<dbReference type="GO" id="GO:0016829">
    <property type="term" value="F:lyase activity"/>
    <property type="evidence" value="ECO:0007669"/>
    <property type="project" value="InterPro"/>
</dbReference>
<dbReference type="PANTHER" id="PTHR43664:SF1">
    <property type="entry name" value="BETA-METHYLMALYL-COA DEHYDRATASE"/>
    <property type="match status" value="1"/>
</dbReference>
<sequence length="372" mass="41170">MTDDTDPTDWTDPETFRAALDRAETREKGNYFEAFAEGDRIEHEPGIRLSRAGNERWMAQTLNHDPAFWRTDAAAERGYDEPPIHPDYLLAATMGPSVEDLSEKGGYFLGRTDVRYRTDAVYPGTELRVDSTVIETKASGSRPEYGIVTWETTGRDAETGDALVSYRRTNMIPRRDPDESVETDGGQTAGEQPDTDADPRLPDELLTPDGECFEDFRTALDDAEGRDAAVAYRHERGRTIDDALLAGLPLATLNTAKQHHDAAAMADSPSGESVVYGDVTRSIALAHARSDERTFRELGYDDERFHDFVTAGDTIYGFTRVLGASETPTIDVPSGVDATDTAGEVRFQHVAFNQNEEPVYSGTRTALIEMRD</sequence>
<dbReference type="AlphaFoldDB" id="A0AAV3TCE8"/>
<dbReference type="InterPro" id="IPR048274">
    <property type="entry name" value="MC_hydratase"/>
</dbReference>